<dbReference type="Pfam" id="PF12705">
    <property type="entry name" value="PDDEXK_1"/>
    <property type="match status" value="1"/>
</dbReference>
<proteinExistence type="predicted"/>
<dbReference type="Proteomes" id="UP001546774">
    <property type="component" value="Unassembled WGS sequence"/>
</dbReference>
<dbReference type="PANTHER" id="PTHR30591:SF1">
    <property type="entry name" value="RECBCD ENZYME SUBUNIT RECC"/>
    <property type="match status" value="1"/>
</dbReference>
<feature type="region of interest" description="Disordered" evidence="10">
    <location>
        <begin position="1086"/>
        <end position="1108"/>
    </location>
</feature>
<evidence type="ECO:0000256" key="10">
    <source>
        <dbReference type="SAM" id="MobiDB-lite"/>
    </source>
</evidence>
<evidence type="ECO:0000256" key="5">
    <source>
        <dbReference type="ARBA" id="ARBA00022806"/>
    </source>
</evidence>
<dbReference type="Gene3D" id="3.90.320.10">
    <property type="match status" value="1"/>
</dbReference>
<keyword evidence="3" id="KW-0227">DNA damage</keyword>
<dbReference type="SUPFAM" id="SSF52980">
    <property type="entry name" value="Restriction endonuclease-like"/>
    <property type="match status" value="1"/>
</dbReference>
<dbReference type="InterPro" id="IPR011604">
    <property type="entry name" value="PDDEXK-like_dom_sf"/>
</dbReference>
<comment type="caution">
    <text evidence="13">The sequence shown here is derived from an EMBL/GenBank/DDBJ whole genome shotgun (WGS) entry which is preliminary data.</text>
</comment>
<keyword evidence="14" id="KW-1185">Reference proteome</keyword>
<dbReference type="Gene3D" id="3.40.50.300">
    <property type="entry name" value="P-loop containing nucleotide triphosphate hydrolases"/>
    <property type="match status" value="4"/>
</dbReference>
<keyword evidence="7" id="KW-0067">ATP-binding</keyword>
<evidence type="ECO:0000259" key="11">
    <source>
        <dbReference type="Pfam" id="PF12705"/>
    </source>
</evidence>
<dbReference type="InterPro" id="IPR027417">
    <property type="entry name" value="P-loop_NTPase"/>
</dbReference>
<gene>
    <name evidence="13" type="ORF">WMO37_00400</name>
</gene>
<dbReference type="InterPro" id="IPR011335">
    <property type="entry name" value="Restrct_endonuc-II-like"/>
</dbReference>
<feature type="domain" description="ATP-dependent helicase/deoxyribonuclease subunit B N-terminal" evidence="12">
    <location>
        <begin position="5"/>
        <end position="292"/>
    </location>
</feature>
<dbReference type="Pfam" id="PF21445">
    <property type="entry name" value="ADDB_N"/>
    <property type="match status" value="1"/>
</dbReference>
<evidence type="ECO:0000313" key="13">
    <source>
        <dbReference type="EMBL" id="MEQ2553479.1"/>
    </source>
</evidence>
<evidence type="ECO:0000256" key="4">
    <source>
        <dbReference type="ARBA" id="ARBA00022801"/>
    </source>
</evidence>
<evidence type="ECO:0000259" key="12">
    <source>
        <dbReference type="Pfam" id="PF21445"/>
    </source>
</evidence>
<evidence type="ECO:0000256" key="1">
    <source>
        <dbReference type="ARBA" id="ARBA00022722"/>
    </source>
</evidence>
<evidence type="ECO:0000256" key="2">
    <source>
        <dbReference type="ARBA" id="ARBA00022741"/>
    </source>
</evidence>
<keyword evidence="9" id="KW-0234">DNA repair</keyword>
<keyword evidence="6" id="KW-0269">Exonuclease</keyword>
<protein>
    <submittedName>
        <fullName evidence="13">PD-(D/E)XK nuclease family protein</fullName>
    </submittedName>
</protein>
<dbReference type="InterPro" id="IPR038726">
    <property type="entry name" value="PDDEXK_AddAB-type"/>
</dbReference>
<evidence type="ECO:0000256" key="8">
    <source>
        <dbReference type="ARBA" id="ARBA00023125"/>
    </source>
</evidence>
<keyword evidence="8" id="KW-0238">DNA-binding</keyword>
<keyword evidence="2" id="KW-0547">Nucleotide-binding</keyword>
<dbReference type="PANTHER" id="PTHR30591">
    <property type="entry name" value="RECBCD ENZYME SUBUNIT RECC"/>
    <property type="match status" value="1"/>
</dbReference>
<evidence type="ECO:0000256" key="6">
    <source>
        <dbReference type="ARBA" id="ARBA00022839"/>
    </source>
</evidence>
<keyword evidence="4" id="KW-0378">Hydrolase</keyword>
<keyword evidence="5" id="KW-0347">Helicase</keyword>
<reference evidence="13" key="1">
    <citation type="submission" date="2024-03" db="EMBL/GenBank/DDBJ databases">
        <title>Human intestinal bacterial collection.</title>
        <authorList>
            <person name="Pauvert C."/>
            <person name="Hitch T.C.A."/>
            <person name="Clavel T."/>
        </authorList>
    </citation>
    <scope>NUCLEOTIDE SEQUENCE [LARGE SCALE GENOMIC DNA]</scope>
    <source>
        <strain evidence="13">CLA-AA-H89B</strain>
    </source>
</reference>
<evidence type="ECO:0000256" key="3">
    <source>
        <dbReference type="ARBA" id="ARBA00022763"/>
    </source>
</evidence>
<organism evidence="13 14">
    <name type="scientific">Lachnospira intestinalis</name>
    <dbReference type="NCBI Taxonomy" id="3133158"/>
    <lineage>
        <taxon>Bacteria</taxon>
        <taxon>Bacillati</taxon>
        <taxon>Bacillota</taxon>
        <taxon>Clostridia</taxon>
        <taxon>Lachnospirales</taxon>
        <taxon>Lachnospiraceae</taxon>
        <taxon>Lachnospira</taxon>
    </lineage>
</organism>
<dbReference type="EMBL" id="JBBMFS010000001">
    <property type="protein sequence ID" value="MEQ2553479.1"/>
    <property type="molecule type" value="Genomic_DNA"/>
</dbReference>
<evidence type="ECO:0000313" key="14">
    <source>
        <dbReference type="Proteomes" id="UP001546774"/>
    </source>
</evidence>
<feature type="domain" description="PD-(D/E)XK endonuclease-like" evidence="11">
    <location>
        <begin position="720"/>
        <end position="1058"/>
    </location>
</feature>
<sequence>MSLQFITGGSGAGKSEYLSRLVCEESVRRPHDNFIVVVPEQYTMETQKKLVHMHSRKGILNIDVVSFERLAYKVFEELGGGNRPVLDDTGKNLIVRRVLEKEKKKLDYFGSSIEKTGFVSELKSVISELLQYGITPQQLGEIGENVKEKQQLSAKLKDIRLVYKEFMAFLSTNYITSEEILDVLCGLVEKSKLIAGSEIIFDGFTGFTPIQYKLMRLLLVYSKGIKISVTIDKKERPTGHESWNNLFFMSKEMMNRLIAICEEEGINVDDTVCVDRDINYRYEGAKDLAYLERNLFRYKGGVYTGTPENIRIYEGSNPKEELQYIVSEILQLTRKEGFRYRDIAVVTADLETYGKVAANMMKQNDIPAFLDYKRSVAANPYVEMLCSALEIVEKGYPYDTMFRYLRTGLTGISRHDIDMLENYCLAVGIRGSRAWHEPWKKKMKRSTYQPELETLNALREQIMAPFLNLEAVLKDKEANVRAYVTAVYEFVTALHSAEQIKALSECEPAGNEYEQLYAKVLELFDRIVELLGEENVSLKEFNRIVAAGFEEMKVGLLPPTSDCVMIGDIERTRLDNVKVLFFAGVNDGVVPKKNENCSVLSETDRSILEAQEIVLSPSAREKAFIQKFYLYLMMTKASHRLYLSYAKKSSDGKTALPSYLIRNVRRMFPDVRITDADGQDGQFVYLKIPKQDIEWNTENYIKTLSENAALLLYGTQLKGSISAFETYASCRFAYFLEYGLKLSQREEYRFAVQDFGTVLHGVLEDVSRQLKEEKKSFSLLSDEERKKRVSESVVRIAAEYGNTILKDNSRNEYMIKRLTDLADRTVWAIGKQLERGEFAPDAYEMNFLVDEHEVLGDKSLYMQGKIDRIDICEDDNNVYVRVVDYKTGKSDFDLLKTFYGLKLQLVTYMKAAQRIEKKRHPDKNIIPAGILYYNIDNPIIEVQSMPDEEDADYREAVDEMILENLRMKGVVNEDTEIIRKMDDRGGKSAVIPVAFKSNGELDMRSHIYSTQKFEQLTDYVTEKSADMAAGIFGGNVDVNPYHTQKEDACTYCPYHAVCGFSPDIPGGQSRSLKTFSDEEIWKKIREGVDENGKPLDRKTVQGNPDKRL</sequence>
<name>A0ABV1H1F1_9FIRM</name>
<accession>A0ABV1H1F1</accession>
<keyword evidence="1" id="KW-0540">Nuclease</keyword>
<evidence type="ECO:0000256" key="7">
    <source>
        <dbReference type="ARBA" id="ARBA00022840"/>
    </source>
</evidence>
<evidence type="ECO:0000256" key="9">
    <source>
        <dbReference type="ARBA" id="ARBA00023204"/>
    </source>
</evidence>
<dbReference type="InterPro" id="IPR049035">
    <property type="entry name" value="ADDB_N"/>
</dbReference>
<dbReference type="SUPFAM" id="SSF52540">
    <property type="entry name" value="P-loop containing nucleoside triphosphate hydrolases"/>
    <property type="match status" value="1"/>
</dbReference>